<dbReference type="PANTHER" id="PTHR36766">
    <property type="entry name" value="PLANT BROAD-SPECTRUM MILDEW RESISTANCE PROTEIN RPW8"/>
    <property type="match status" value="1"/>
</dbReference>
<dbReference type="SMART" id="SM00369">
    <property type="entry name" value="LRR_TYP"/>
    <property type="match status" value="2"/>
</dbReference>
<evidence type="ECO:0000259" key="8">
    <source>
        <dbReference type="Pfam" id="PF23247"/>
    </source>
</evidence>
<feature type="domain" description="R13L1/DRL21-like LRR repeat region" evidence="10">
    <location>
        <begin position="710"/>
        <end position="831"/>
    </location>
</feature>
<dbReference type="InterPro" id="IPR003591">
    <property type="entry name" value="Leu-rich_rpt_typical-subtyp"/>
</dbReference>
<evidence type="ECO:0000313" key="12">
    <source>
        <dbReference type="Proteomes" id="UP000197138"/>
    </source>
</evidence>
<dbReference type="Pfam" id="PF18052">
    <property type="entry name" value="Rx_N"/>
    <property type="match status" value="1"/>
</dbReference>
<evidence type="ECO:0000259" key="6">
    <source>
        <dbReference type="Pfam" id="PF00931"/>
    </source>
</evidence>
<dbReference type="Pfam" id="PF13855">
    <property type="entry name" value="LRR_8"/>
    <property type="match status" value="1"/>
</dbReference>
<dbReference type="Pfam" id="PF23247">
    <property type="entry name" value="LRR_RPS2"/>
    <property type="match status" value="1"/>
</dbReference>
<dbReference type="InterPro" id="IPR002182">
    <property type="entry name" value="NB-ARC"/>
</dbReference>
<accession>A0A218XPU4</accession>
<dbReference type="InterPro" id="IPR056789">
    <property type="entry name" value="LRR_R13L1-DRL21"/>
</dbReference>
<dbReference type="InterPro" id="IPR001611">
    <property type="entry name" value="Leu-rich_rpt"/>
</dbReference>
<dbReference type="GO" id="GO:0051707">
    <property type="term" value="P:response to other organism"/>
    <property type="evidence" value="ECO:0007669"/>
    <property type="project" value="UniProtKB-ARBA"/>
</dbReference>
<dbReference type="SUPFAM" id="SSF52540">
    <property type="entry name" value="P-loop containing nucleoside triphosphate hydrolases"/>
    <property type="match status" value="1"/>
</dbReference>
<dbReference type="InterPro" id="IPR058922">
    <property type="entry name" value="WHD_DRP"/>
</dbReference>
<dbReference type="CDD" id="cd14798">
    <property type="entry name" value="RX-CC_like"/>
    <property type="match status" value="1"/>
</dbReference>
<feature type="domain" description="Disease resistance N-terminal" evidence="7">
    <location>
        <begin position="5"/>
        <end position="87"/>
    </location>
</feature>
<gene>
    <name evidence="11" type="ORF">CDL15_Pgr015896</name>
</gene>
<evidence type="ECO:0000259" key="9">
    <source>
        <dbReference type="Pfam" id="PF23559"/>
    </source>
</evidence>
<dbReference type="GO" id="GO:0043531">
    <property type="term" value="F:ADP binding"/>
    <property type="evidence" value="ECO:0007669"/>
    <property type="project" value="InterPro"/>
</dbReference>
<evidence type="ECO:0000256" key="5">
    <source>
        <dbReference type="ARBA" id="ARBA00022840"/>
    </source>
</evidence>
<evidence type="ECO:0000256" key="2">
    <source>
        <dbReference type="ARBA" id="ARBA00022737"/>
    </source>
</evidence>
<name>A0A218XPU4_PUNGR</name>
<evidence type="ECO:0000256" key="1">
    <source>
        <dbReference type="ARBA" id="ARBA00022614"/>
    </source>
</evidence>
<dbReference type="EMBL" id="MTKT01001080">
    <property type="protein sequence ID" value="OWM86860.1"/>
    <property type="molecule type" value="Genomic_DNA"/>
</dbReference>
<dbReference type="Gene3D" id="1.10.10.10">
    <property type="entry name" value="Winged helix-like DNA-binding domain superfamily/Winged helix DNA-binding domain"/>
    <property type="match status" value="1"/>
</dbReference>
<dbReference type="Proteomes" id="UP000197138">
    <property type="component" value="Unassembled WGS sequence"/>
</dbReference>
<dbReference type="InterPro" id="IPR027417">
    <property type="entry name" value="P-loop_NTPase"/>
</dbReference>
<dbReference type="Pfam" id="PF23559">
    <property type="entry name" value="WHD_DRP"/>
    <property type="match status" value="1"/>
</dbReference>
<dbReference type="InterPro" id="IPR038005">
    <property type="entry name" value="RX-like_CC"/>
</dbReference>
<comment type="caution">
    <text evidence="11">The sequence shown here is derived from an EMBL/GenBank/DDBJ whole genome shotgun (WGS) entry which is preliminary data.</text>
</comment>
<keyword evidence="3" id="KW-0547">Nucleotide-binding</keyword>
<proteinExistence type="predicted"/>
<evidence type="ECO:0000313" key="11">
    <source>
        <dbReference type="EMBL" id="OWM86860.1"/>
    </source>
</evidence>
<dbReference type="Pfam" id="PF00931">
    <property type="entry name" value="NB-ARC"/>
    <property type="match status" value="1"/>
</dbReference>
<dbReference type="Gene3D" id="1.10.8.430">
    <property type="entry name" value="Helical domain of apoptotic protease-activating factors"/>
    <property type="match status" value="1"/>
</dbReference>
<keyword evidence="5" id="KW-0067">ATP-binding</keyword>
<evidence type="ECO:0000259" key="7">
    <source>
        <dbReference type="Pfam" id="PF18052"/>
    </source>
</evidence>
<dbReference type="Gene3D" id="1.20.5.4130">
    <property type="match status" value="1"/>
</dbReference>
<sequence>MADLILSSVADSITGLVSQEIGLACGVKSELKKLHTTVSIIRGVLREVDEGRIKTEDVKEWLKQLKELFYDADDLLDDFSTEALRRGRVTGICKRTLNEVRIFFSSSNQLVYASKMAHRVRDIRERIDVIKSARAYILLEGNNIPTVGSLVENRVRPETYPYESETYVVGRDKDKKEIMEFLRNLNFEENVSILPIVGLGGLGKTTLVRLVFNDERVEESFALKLWVCVSTNFHVEDILRKILRDCTPNRELIANLDMKELRERMGKELGGKKFLLVLDDVWNDNRSKWLELQGFLMNGAKGSKILVTTRSRRVAKTMAPTFHELSGLSDNDSLSLLMRMAMKQEHEWKNQNLEMIAKEILKKCAGVPLAIKTIGRLLLFLRNTEEDWLNFKNDDISRISQEEGDIMPTLKLSYDFLPLHLKQCFAYCSVFPKDFELEPRELVHLWMAQGFIKLQGSKKTLEKVGQDYLMELLSRSFFQDMEEDMYGNIVRCKMHDLMHELAQFVAGLDCITIDSSHEKTFPEGARHVSIVPMENYEWNGFERDKRVRSLLLMGPDPRMRTWISNPVSPCSRNRQAIFVMDWRIEIGHLDVSCFSNLRALHIRHVSIKMISDSIGKLKCLRSLDLSKNDLSYLPNSISRLCNLAALNLRGCKSLERLPEGITKLINLRQLDVSGCSKLTHMPRGIGKLTRLQMLGEFVVGEKGNSDAARLNELSKLTGLGNALTIRHLERVGSSISSEVDASFSIQKLALQWMGLVWDYRESANAEAVLERLRPHPDLKGLRIARYSGARLLSWVSQLQKLVRIEISNCDQCTHLPPLDNLSSLKSIYLHDLSKLEWVEGSESGATLHSTSFPSLEELELESLSKFRGWERSGNRTDLFMLPRFSDKVKFSFRGCPRFSFMQGRHLQLLRGATIKLGQQLLKDVTVRPNLSAVTSLSIYEMEDAEHLPAELFRSLPSLASLVISYCRRLKALCGRAILRYLPALESLEISFCEELDLSIDDHDDCGGGGGEGMIHLQQQLQVHLKLRHITISGVHKTESLPRWFQHLSSLEYLRIEDCEGLKSLLPGRLILSLLTTLEWLERNSCPQLDLSTGQSEDQDDCGGGGESMIHLQRQLQVHRTLRRITISGVHKTKSLPWWFQHLSNLEYLSIKYCEGLKSLLPGRLVLSLLTTLESLELWSCPELGLSTGQSENQDSGGGGEGTIHLQQQLQVHRKLRRITISEVHKMESLPWWFQHLSNLEHLCIVHCKGLKSLLPGRLILLLLTTLQSLVLMSCPQLDLSTGQSEDQGDMPPDLQFDRPAKLQSLQIWDIEKMETLPWWIQHLTNLESLEIYGCGKLKALPEWFPNLTSLKILEVSDCGEELTRRYRDNTGEDSPKISHIHDVRIR</sequence>
<reference evidence="12" key="1">
    <citation type="journal article" date="2017" name="Plant J.">
        <title>The pomegranate (Punica granatum L.) genome and the genomics of punicalagin biosynthesis.</title>
        <authorList>
            <person name="Qin G."/>
            <person name="Xu C."/>
            <person name="Ming R."/>
            <person name="Tang H."/>
            <person name="Guyot R."/>
            <person name="Kramer E.M."/>
            <person name="Hu Y."/>
            <person name="Yi X."/>
            <person name="Qi Y."/>
            <person name="Xu X."/>
            <person name="Gao Z."/>
            <person name="Pan H."/>
            <person name="Jian J."/>
            <person name="Tian Y."/>
            <person name="Yue Z."/>
            <person name="Xu Y."/>
        </authorList>
    </citation>
    <scope>NUCLEOTIDE SEQUENCE [LARGE SCALE GENOMIC DNA]</scope>
    <source>
        <strain evidence="12">cv. Dabenzi</strain>
    </source>
</reference>
<evidence type="ECO:0008006" key="13">
    <source>
        <dbReference type="Google" id="ProtNLM"/>
    </source>
</evidence>
<dbReference type="FunFam" id="3.40.50.300:FF:001091">
    <property type="entry name" value="Probable disease resistance protein At1g61300"/>
    <property type="match status" value="1"/>
</dbReference>
<dbReference type="Gene3D" id="3.80.10.10">
    <property type="entry name" value="Ribonuclease Inhibitor"/>
    <property type="match status" value="6"/>
</dbReference>
<dbReference type="InterPro" id="IPR032675">
    <property type="entry name" value="LRR_dom_sf"/>
</dbReference>
<dbReference type="InterPro" id="IPR057135">
    <property type="entry name" value="At4g27190-like_LRR"/>
</dbReference>
<dbReference type="PANTHER" id="PTHR36766:SF38">
    <property type="entry name" value="DISEASE RESISTANCE PROTEIN RGA3"/>
    <property type="match status" value="1"/>
</dbReference>
<dbReference type="InterPro" id="IPR036388">
    <property type="entry name" value="WH-like_DNA-bd_sf"/>
</dbReference>
<protein>
    <recommendedName>
        <fullName evidence="13">Disease resistance protein RGA3</fullName>
    </recommendedName>
</protein>
<feature type="domain" description="Disease resistance protein At4g27190-like leucine-rich repeats" evidence="8">
    <location>
        <begin position="953"/>
        <end position="1085"/>
    </location>
</feature>
<dbReference type="GO" id="GO:0006952">
    <property type="term" value="P:defense response"/>
    <property type="evidence" value="ECO:0007669"/>
    <property type="project" value="UniProtKB-KW"/>
</dbReference>
<dbReference type="InterPro" id="IPR042197">
    <property type="entry name" value="Apaf_helical"/>
</dbReference>
<evidence type="ECO:0000256" key="4">
    <source>
        <dbReference type="ARBA" id="ARBA00022821"/>
    </source>
</evidence>
<feature type="domain" description="Disease resistance protein winged helix" evidence="9">
    <location>
        <begin position="430"/>
        <end position="502"/>
    </location>
</feature>
<keyword evidence="4" id="KW-0611">Plant defense</keyword>
<organism evidence="11 12">
    <name type="scientific">Punica granatum</name>
    <name type="common">Pomegranate</name>
    <dbReference type="NCBI Taxonomy" id="22663"/>
    <lineage>
        <taxon>Eukaryota</taxon>
        <taxon>Viridiplantae</taxon>
        <taxon>Streptophyta</taxon>
        <taxon>Embryophyta</taxon>
        <taxon>Tracheophyta</taxon>
        <taxon>Spermatophyta</taxon>
        <taxon>Magnoliopsida</taxon>
        <taxon>eudicotyledons</taxon>
        <taxon>Gunneridae</taxon>
        <taxon>Pentapetalae</taxon>
        <taxon>rosids</taxon>
        <taxon>malvids</taxon>
        <taxon>Myrtales</taxon>
        <taxon>Lythraceae</taxon>
        <taxon>Punica</taxon>
    </lineage>
</organism>
<dbReference type="GO" id="GO:0005524">
    <property type="term" value="F:ATP binding"/>
    <property type="evidence" value="ECO:0007669"/>
    <property type="project" value="UniProtKB-KW"/>
</dbReference>
<dbReference type="InterPro" id="IPR041118">
    <property type="entry name" value="Rx_N"/>
</dbReference>
<dbReference type="PROSITE" id="PS51450">
    <property type="entry name" value="LRR"/>
    <property type="match status" value="1"/>
</dbReference>
<feature type="domain" description="NB-ARC" evidence="6">
    <location>
        <begin position="174"/>
        <end position="345"/>
    </location>
</feature>
<dbReference type="FunFam" id="1.10.10.10:FF:000322">
    <property type="entry name" value="Probable disease resistance protein At1g63360"/>
    <property type="match status" value="1"/>
</dbReference>
<keyword evidence="2" id="KW-0677">Repeat</keyword>
<keyword evidence="1" id="KW-0433">Leucine-rich repeat</keyword>
<dbReference type="SUPFAM" id="SSF52058">
    <property type="entry name" value="L domain-like"/>
    <property type="match status" value="3"/>
</dbReference>
<dbReference type="PRINTS" id="PR00364">
    <property type="entry name" value="DISEASERSIST"/>
</dbReference>
<evidence type="ECO:0000259" key="10">
    <source>
        <dbReference type="Pfam" id="PF25019"/>
    </source>
</evidence>
<dbReference type="Pfam" id="PF25019">
    <property type="entry name" value="LRR_R13L1-DRL21"/>
    <property type="match status" value="1"/>
</dbReference>
<evidence type="ECO:0000256" key="3">
    <source>
        <dbReference type="ARBA" id="ARBA00022741"/>
    </source>
</evidence>
<dbReference type="Gene3D" id="3.40.50.300">
    <property type="entry name" value="P-loop containing nucleotide triphosphate hydrolases"/>
    <property type="match status" value="1"/>
</dbReference>